<evidence type="ECO:0000256" key="1">
    <source>
        <dbReference type="ARBA" id="ARBA00022741"/>
    </source>
</evidence>
<evidence type="ECO:0000313" key="8">
    <source>
        <dbReference type="Proteomes" id="UP000189177"/>
    </source>
</evidence>
<dbReference type="InterPro" id="IPR002197">
    <property type="entry name" value="HTH_Fis"/>
</dbReference>
<dbReference type="InterPro" id="IPR009057">
    <property type="entry name" value="Homeodomain-like_sf"/>
</dbReference>
<dbReference type="Pfam" id="PF25601">
    <property type="entry name" value="AAA_lid_14"/>
    <property type="match status" value="1"/>
</dbReference>
<keyword evidence="2" id="KW-0067">ATP-binding</keyword>
<dbReference type="GO" id="GO:0005524">
    <property type="term" value="F:ATP binding"/>
    <property type="evidence" value="ECO:0007669"/>
    <property type="project" value="UniProtKB-KW"/>
</dbReference>
<dbReference type="EMBL" id="MUZR01000014">
    <property type="protein sequence ID" value="OOC10509.1"/>
    <property type="molecule type" value="Genomic_DNA"/>
</dbReference>
<dbReference type="Gene3D" id="1.10.8.60">
    <property type="match status" value="1"/>
</dbReference>
<dbReference type="RefSeq" id="WP_077243983.1">
    <property type="nucleotide sequence ID" value="NZ_MUZR01000014.1"/>
</dbReference>
<name>A0A1V2ZZL1_9GAMM</name>
<reference evidence="7 8" key="1">
    <citation type="submission" date="2017-02" db="EMBL/GenBank/DDBJ databases">
        <title>Genomic diversity within the haloalkaliphilic genus Thioalkalivibrio.</title>
        <authorList>
            <person name="Ahn A.-C."/>
            <person name="Meier-Kolthoff J."/>
            <person name="Overmars L."/>
            <person name="Richter M."/>
            <person name="Woyke T."/>
            <person name="Sorokin D.Y."/>
            <person name="Muyzer G."/>
        </authorList>
    </citation>
    <scope>NUCLEOTIDE SEQUENCE [LARGE SCALE GENOMIC DNA]</scope>
    <source>
        <strain evidence="7 8">HL17</strain>
    </source>
</reference>
<dbReference type="PROSITE" id="PS00675">
    <property type="entry name" value="SIGMA54_INTERACT_1"/>
    <property type="match status" value="1"/>
</dbReference>
<dbReference type="InterPro" id="IPR003593">
    <property type="entry name" value="AAA+_ATPase"/>
</dbReference>
<evidence type="ECO:0000256" key="3">
    <source>
        <dbReference type="ARBA" id="ARBA00023015"/>
    </source>
</evidence>
<keyword evidence="4" id="KW-0804">Transcription</keyword>
<dbReference type="InterPro" id="IPR025943">
    <property type="entry name" value="Sigma_54_int_dom_ATP-bd_2"/>
</dbReference>
<dbReference type="PROSITE" id="PS50045">
    <property type="entry name" value="SIGMA54_INTERACT_4"/>
    <property type="match status" value="1"/>
</dbReference>
<dbReference type="InterPro" id="IPR027417">
    <property type="entry name" value="P-loop_NTPase"/>
</dbReference>
<dbReference type="FunFam" id="3.40.50.300:FF:000006">
    <property type="entry name" value="DNA-binding transcriptional regulator NtrC"/>
    <property type="match status" value="1"/>
</dbReference>
<dbReference type="PRINTS" id="PR01590">
    <property type="entry name" value="HTHFIS"/>
</dbReference>
<dbReference type="SUPFAM" id="SSF46689">
    <property type="entry name" value="Homeodomain-like"/>
    <property type="match status" value="1"/>
</dbReference>
<dbReference type="OrthoDB" id="9804019at2"/>
<evidence type="ECO:0000256" key="2">
    <source>
        <dbReference type="ARBA" id="ARBA00022840"/>
    </source>
</evidence>
<dbReference type="GO" id="GO:0006355">
    <property type="term" value="P:regulation of DNA-templated transcription"/>
    <property type="evidence" value="ECO:0007669"/>
    <property type="project" value="InterPro"/>
</dbReference>
<proteinExistence type="predicted"/>
<dbReference type="InterPro" id="IPR002078">
    <property type="entry name" value="Sigma_54_int"/>
</dbReference>
<feature type="compositionally biased region" description="Low complexity" evidence="5">
    <location>
        <begin position="257"/>
        <end position="275"/>
    </location>
</feature>
<dbReference type="SUPFAM" id="SSF52540">
    <property type="entry name" value="P-loop containing nucleoside triphosphate hydrolases"/>
    <property type="match status" value="1"/>
</dbReference>
<organism evidence="7 8">
    <name type="scientific">Thioalkalivibrio halophilus</name>
    <dbReference type="NCBI Taxonomy" id="252474"/>
    <lineage>
        <taxon>Bacteria</taxon>
        <taxon>Pseudomonadati</taxon>
        <taxon>Pseudomonadota</taxon>
        <taxon>Gammaproteobacteria</taxon>
        <taxon>Chromatiales</taxon>
        <taxon>Ectothiorhodospiraceae</taxon>
        <taxon>Thioalkalivibrio</taxon>
    </lineage>
</organism>
<keyword evidence="8" id="KW-1185">Reference proteome</keyword>
<dbReference type="SMART" id="SM00382">
    <property type="entry name" value="AAA"/>
    <property type="match status" value="1"/>
</dbReference>
<evidence type="ECO:0000313" key="7">
    <source>
        <dbReference type="EMBL" id="OOC10509.1"/>
    </source>
</evidence>
<feature type="domain" description="Sigma-54 factor interaction" evidence="6">
    <location>
        <begin position="27"/>
        <end position="235"/>
    </location>
</feature>
<dbReference type="Pfam" id="PF00158">
    <property type="entry name" value="Sigma54_activat"/>
    <property type="match status" value="1"/>
</dbReference>
<dbReference type="Pfam" id="PF02954">
    <property type="entry name" value="HTH_8"/>
    <property type="match status" value="1"/>
</dbReference>
<sequence>MKMNRGEGLPDAFRSADPDCHHQMVFARRAAGSDIRMLLLGESGTGKTRLARGIHEWSPRAAGPFVEVNCAAIPDELLESELFGHVRGAFSGAVSDREGRFESAHGGTLFLDEIGELPLRLQAKLLRAVQDGQFERVGENTTRQVDVRILSASNQDLQARVDAGQFRADLFYRLAVATVELPPLRTRPRDLAATLDRFIEEHALKLAPALRRKLEAHPWPGNFRELENVFACLQLHAVNGHVEDFPLPEGRPPGTVSPPAEAAAPATAFPEASPTDAAPQVSPRESEEARRLRQALAAHNGNRSRAARSLGIDRTTLWRKLHRYNLA</sequence>
<dbReference type="GO" id="GO:0043565">
    <property type="term" value="F:sequence-specific DNA binding"/>
    <property type="evidence" value="ECO:0007669"/>
    <property type="project" value="InterPro"/>
</dbReference>
<feature type="region of interest" description="Disordered" evidence="5">
    <location>
        <begin position="247"/>
        <end position="307"/>
    </location>
</feature>
<dbReference type="Gene3D" id="1.10.10.60">
    <property type="entry name" value="Homeodomain-like"/>
    <property type="match status" value="1"/>
</dbReference>
<dbReference type="InterPro" id="IPR058031">
    <property type="entry name" value="AAA_lid_NorR"/>
</dbReference>
<dbReference type="CDD" id="cd00009">
    <property type="entry name" value="AAA"/>
    <property type="match status" value="1"/>
</dbReference>
<evidence type="ECO:0000256" key="4">
    <source>
        <dbReference type="ARBA" id="ARBA00023163"/>
    </source>
</evidence>
<accession>A0A1V2ZZL1</accession>
<dbReference type="PANTHER" id="PTHR32071">
    <property type="entry name" value="TRANSCRIPTIONAL REGULATORY PROTEIN"/>
    <property type="match status" value="1"/>
</dbReference>
<dbReference type="Gene3D" id="3.40.50.300">
    <property type="entry name" value="P-loop containing nucleotide triphosphate hydrolases"/>
    <property type="match status" value="1"/>
</dbReference>
<dbReference type="InterPro" id="IPR025662">
    <property type="entry name" value="Sigma_54_int_dom_ATP-bd_1"/>
</dbReference>
<dbReference type="AlphaFoldDB" id="A0A1V2ZZL1"/>
<dbReference type="PROSITE" id="PS00676">
    <property type="entry name" value="SIGMA54_INTERACT_2"/>
    <property type="match status" value="1"/>
</dbReference>
<dbReference type="STRING" id="252474.B1A74_05260"/>
<keyword evidence="1" id="KW-0547">Nucleotide-binding</keyword>
<protein>
    <submittedName>
        <fullName evidence="7">Sigma-54-dependent Fis family transcriptional regulator</fullName>
    </submittedName>
</protein>
<gene>
    <name evidence="7" type="ORF">B1A74_05260</name>
</gene>
<evidence type="ECO:0000259" key="6">
    <source>
        <dbReference type="PROSITE" id="PS50045"/>
    </source>
</evidence>
<comment type="caution">
    <text evidence="7">The sequence shown here is derived from an EMBL/GenBank/DDBJ whole genome shotgun (WGS) entry which is preliminary data.</text>
</comment>
<keyword evidence="3" id="KW-0805">Transcription regulation</keyword>
<dbReference type="Proteomes" id="UP000189177">
    <property type="component" value="Unassembled WGS sequence"/>
</dbReference>
<evidence type="ECO:0000256" key="5">
    <source>
        <dbReference type="SAM" id="MobiDB-lite"/>
    </source>
</evidence>